<comment type="similarity">
    <text evidence="5">Belongs to the L2HGDH family.</text>
</comment>
<comment type="caution">
    <text evidence="7">The sequence shown here is derived from an EMBL/GenBank/DDBJ whole genome shotgun (WGS) entry which is preliminary data.</text>
</comment>
<keyword evidence="3" id="KW-0274">FAD</keyword>
<dbReference type="EMBL" id="JADKBR010000021">
    <property type="protein sequence ID" value="MBK8892060.1"/>
    <property type="molecule type" value="Genomic_DNA"/>
</dbReference>
<evidence type="ECO:0000256" key="2">
    <source>
        <dbReference type="ARBA" id="ARBA00022630"/>
    </source>
</evidence>
<dbReference type="Proteomes" id="UP000808146">
    <property type="component" value="Unassembled WGS sequence"/>
</dbReference>
<comment type="cofactor">
    <cofactor evidence="1">
        <name>FAD</name>
        <dbReference type="ChEBI" id="CHEBI:57692"/>
    </cofactor>
</comment>
<feature type="domain" description="FAD dependent oxidoreductase" evidence="6">
    <location>
        <begin position="5"/>
        <end position="363"/>
    </location>
</feature>
<keyword evidence="4" id="KW-0560">Oxidoreductase</keyword>
<dbReference type="InterPro" id="IPR006076">
    <property type="entry name" value="FAD-dep_OxRdtase"/>
</dbReference>
<dbReference type="Pfam" id="PF01266">
    <property type="entry name" value="DAO"/>
    <property type="match status" value="1"/>
</dbReference>
<evidence type="ECO:0000259" key="6">
    <source>
        <dbReference type="Pfam" id="PF01266"/>
    </source>
</evidence>
<evidence type="ECO:0000256" key="1">
    <source>
        <dbReference type="ARBA" id="ARBA00001974"/>
    </source>
</evidence>
<accession>A0A9D7LQD4</accession>
<dbReference type="Gene3D" id="3.50.50.60">
    <property type="entry name" value="FAD/NAD(P)-binding domain"/>
    <property type="match status" value="1"/>
</dbReference>
<keyword evidence="2" id="KW-0285">Flavoprotein</keyword>
<dbReference type="Gene3D" id="3.30.9.10">
    <property type="entry name" value="D-Amino Acid Oxidase, subunit A, domain 2"/>
    <property type="match status" value="1"/>
</dbReference>
<proteinExistence type="inferred from homology"/>
<evidence type="ECO:0000256" key="3">
    <source>
        <dbReference type="ARBA" id="ARBA00022827"/>
    </source>
</evidence>
<dbReference type="SUPFAM" id="SSF51905">
    <property type="entry name" value="FAD/NAD(P)-binding domain"/>
    <property type="match status" value="1"/>
</dbReference>
<dbReference type="PANTHER" id="PTHR43104">
    <property type="entry name" value="L-2-HYDROXYGLUTARATE DEHYDROGENASE, MITOCHONDRIAL"/>
    <property type="match status" value="1"/>
</dbReference>
<evidence type="ECO:0000313" key="7">
    <source>
        <dbReference type="EMBL" id="MBK8892060.1"/>
    </source>
</evidence>
<evidence type="ECO:0000256" key="4">
    <source>
        <dbReference type="ARBA" id="ARBA00023002"/>
    </source>
</evidence>
<sequence length="368" mass="37980">MEAVDAVVVGAGVVGLAVARELALAGREVLILEAEAAFGTQTSARNSEVIHAGIYYPTGSLKSALCVRGKELLYRYCAERGIGHRRIGKILIATEESELPALAGYAERAAANGVPLAPLTAADVARLEPAVKAVAGLFSESTGIIDSHGLMLALLADATQAGATLVTRTPVTGGSVSDGGIVVRTGGDEPFALHCRTLINAAGLQAQHVARGLEGFPATCVPPAAYAKGHYFTLGGGSPFNHLVYPMPDHAGLGIHVTLDLGGQCKFGPDVSGWPAVPDYAFEEGLEAKFYGAIRRYYPDLADGALHPGYTGVRPKVTGPDEPAGDFIIQGPRTHGIGGLVNLFGIESPGLTSSLAIAERVAAELVVV</sequence>
<dbReference type="PANTHER" id="PTHR43104:SF4">
    <property type="entry name" value="L-2-HYDROXYGLUTARATE DEHYDROGENASE, MITOCHONDRIAL"/>
    <property type="match status" value="1"/>
</dbReference>
<evidence type="ECO:0000313" key="8">
    <source>
        <dbReference type="Proteomes" id="UP000808146"/>
    </source>
</evidence>
<dbReference type="GO" id="GO:0047545">
    <property type="term" value="F:(S)-2-hydroxyglutarate dehydrogenase activity"/>
    <property type="evidence" value="ECO:0007669"/>
    <property type="project" value="TreeGrafter"/>
</dbReference>
<name>A0A9D7LQD4_9RHOO</name>
<dbReference type="InterPro" id="IPR036188">
    <property type="entry name" value="FAD/NAD-bd_sf"/>
</dbReference>
<evidence type="ECO:0000256" key="5">
    <source>
        <dbReference type="ARBA" id="ARBA00037941"/>
    </source>
</evidence>
<protein>
    <submittedName>
        <fullName evidence="7">NAD(P)/FAD-dependent oxidoreductase</fullName>
    </submittedName>
</protein>
<reference evidence="7" key="1">
    <citation type="submission" date="2020-10" db="EMBL/GenBank/DDBJ databases">
        <title>Connecting structure to function with the recovery of over 1000 high-quality activated sludge metagenome-assembled genomes encoding full-length rRNA genes using long-read sequencing.</title>
        <authorList>
            <person name="Singleton C.M."/>
            <person name="Petriglieri F."/>
            <person name="Kristensen J.M."/>
            <person name="Kirkegaard R.H."/>
            <person name="Michaelsen T.Y."/>
            <person name="Andersen M.H."/>
            <person name="Karst S.M."/>
            <person name="Dueholm M.S."/>
            <person name="Nielsen P.H."/>
            <person name="Albertsen M."/>
        </authorList>
    </citation>
    <scope>NUCLEOTIDE SEQUENCE</scope>
    <source>
        <strain evidence="7">OdNE_18-Q3-R46-58_BAT3C.305</strain>
    </source>
</reference>
<gene>
    <name evidence="7" type="ORF">IPN75_17585</name>
</gene>
<dbReference type="AlphaFoldDB" id="A0A9D7LQD4"/>
<organism evidence="7 8">
    <name type="scientific">Candidatus Dechloromonas phosphorivorans</name>
    <dbReference type="NCBI Taxonomy" id="2899244"/>
    <lineage>
        <taxon>Bacteria</taxon>
        <taxon>Pseudomonadati</taxon>
        <taxon>Pseudomonadota</taxon>
        <taxon>Betaproteobacteria</taxon>
        <taxon>Rhodocyclales</taxon>
        <taxon>Azonexaceae</taxon>
        <taxon>Dechloromonas</taxon>
    </lineage>
</organism>